<dbReference type="Pfam" id="PF22124">
    <property type="entry name" value="Glyco_hydro_95_cat"/>
    <property type="match status" value="1"/>
</dbReference>
<proteinExistence type="predicted"/>
<dbReference type="SUPFAM" id="SSF48208">
    <property type="entry name" value="Six-hairpin glycosidases"/>
    <property type="match status" value="1"/>
</dbReference>
<evidence type="ECO:0000313" key="3">
    <source>
        <dbReference type="EMBL" id="MBW9094825.1"/>
    </source>
</evidence>
<dbReference type="Gene3D" id="1.50.10.10">
    <property type="match status" value="1"/>
</dbReference>
<dbReference type="InterPro" id="IPR012341">
    <property type="entry name" value="6hp_glycosidase-like_sf"/>
</dbReference>
<sequence length="800" mass="84913">MTGDIFVDDRRVVQRFRHRTRTTAPTWEDGLIVGSGVVGAIVHGVGGRQIVSIAHERSFVPANPRPRAPELAPDLGALRAAVLSGDGAQADELMEQAARRSGLPDGLVWTDPLGICATLWIEDPAAAEGLDREIDLEHGEVVVRWRDRSGGITALRVLAPRDEARVWLALESEAGATLSVRLNLAGSSGVAGETGAPDYGNVMHADARGGPHAVLTASAHGTPATRATAYGPESWVADPAGEMASTRVYVPPGERRMLHVDVDVAGAPVTAAPARGDAAPDWEALRAHQRETHGALVSASTLDLGGGVPSQTTEELWDRARAGDLAARRAVIETAYLSGRAHAIAATGELPPTLQGVWQGTWAPAWSSDYTMNGNVQNGGMASLIPTGTPELARSLLNLVLPHLDDYRDNARRVYGTEGMLLPARMSSHGLANHTWRWHPHVFWMGCGGWVLRFAADLVATTGDRSIVDDDLWALAEGVLLLAEQATVPVDGRRRIVPDYSPENSPVAGGSSLVADATVDVAILRDAARATAILADARGDHSLDGRWQALVAALPDYRVAADGTLAEWIDTRWPENHAHRHASQLYPLWYDPDPAFLGDGARAASLRAAAAATIAAKLAWRAEDPTAPPGRMEMAFGLVQLGLAAAALGLADDALQCVEWLALEHWRPALTTTHDAGRIFNLDASGGLPAVVGAMLLGSTVDTLTVLPALPRAWPEGGVTGLRARGGLVVDRLEWDDAGCTVRLRRLAEAQWLRPDGRVLLRAGRAFTVAGGAPGPQQIVVGTRPVVLRLDWLDAAASRP</sequence>
<protein>
    <submittedName>
        <fullName evidence="3">Glycoside hydrolase N-terminal domain-containing protein</fullName>
    </submittedName>
</protein>
<evidence type="ECO:0000259" key="1">
    <source>
        <dbReference type="Pfam" id="PF21307"/>
    </source>
</evidence>
<dbReference type="InterPro" id="IPR008928">
    <property type="entry name" value="6-hairpin_glycosidase_sf"/>
</dbReference>
<dbReference type="PANTHER" id="PTHR31084">
    <property type="entry name" value="ALPHA-L-FUCOSIDASE 2"/>
    <property type="match status" value="1"/>
</dbReference>
<dbReference type="EMBL" id="JAEUAW010000011">
    <property type="protein sequence ID" value="MBW9094825.1"/>
    <property type="molecule type" value="Genomic_DNA"/>
</dbReference>
<dbReference type="InterPro" id="IPR049053">
    <property type="entry name" value="AFCA-like_C"/>
</dbReference>
<reference evidence="3 4" key="1">
    <citation type="journal article" date="2021" name="MBio">
        <title>Poor Competitiveness of Bradyrhizobium in Pigeon Pea Root Colonization in Indian Soils.</title>
        <authorList>
            <person name="Chalasani D."/>
            <person name="Basu A."/>
            <person name="Pullabhotla S.V.S.R.N."/>
            <person name="Jorrin B."/>
            <person name="Neal A.L."/>
            <person name="Poole P.S."/>
            <person name="Podile A.R."/>
            <person name="Tkacz A."/>
        </authorList>
    </citation>
    <scope>NUCLEOTIDE SEQUENCE [LARGE SCALE GENOMIC DNA]</scope>
    <source>
        <strain evidence="3 4">HU14</strain>
    </source>
</reference>
<dbReference type="PANTHER" id="PTHR31084:SF0">
    <property type="entry name" value="ALPHA-L-FUCOSIDASE 2"/>
    <property type="match status" value="1"/>
</dbReference>
<dbReference type="InterPro" id="IPR054363">
    <property type="entry name" value="GH95_cat"/>
</dbReference>
<gene>
    <name evidence="3" type="ORF">JNB62_14120</name>
</gene>
<evidence type="ECO:0000313" key="4">
    <source>
        <dbReference type="Proteomes" id="UP001196843"/>
    </source>
</evidence>
<feature type="domain" description="Alpha fucosidase A-like C-terminal" evidence="1">
    <location>
        <begin position="699"/>
        <end position="738"/>
    </location>
</feature>
<dbReference type="RefSeq" id="WP_220301530.1">
    <property type="nucleotide sequence ID" value="NZ_JAEUAW010000011.1"/>
</dbReference>
<feature type="domain" description="Glycosyl hydrolase family 95 catalytic" evidence="2">
    <location>
        <begin position="282"/>
        <end position="696"/>
    </location>
</feature>
<keyword evidence="4" id="KW-1185">Reference proteome</keyword>
<dbReference type="Pfam" id="PF21307">
    <property type="entry name" value="Glyco_hydro_95_C"/>
    <property type="match status" value="1"/>
</dbReference>
<evidence type="ECO:0000259" key="2">
    <source>
        <dbReference type="Pfam" id="PF22124"/>
    </source>
</evidence>
<name>A0ABS7HR06_9MICO</name>
<comment type="caution">
    <text evidence="3">The sequence shown here is derived from an EMBL/GenBank/DDBJ whole genome shotgun (WGS) entry which is preliminary data.</text>
</comment>
<organism evidence="3 4">
    <name type="scientific">Microbacterium jejuense</name>
    <dbReference type="NCBI Taxonomy" id="1263637"/>
    <lineage>
        <taxon>Bacteria</taxon>
        <taxon>Bacillati</taxon>
        <taxon>Actinomycetota</taxon>
        <taxon>Actinomycetes</taxon>
        <taxon>Micrococcales</taxon>
        <taxon>Microbacteriaceae</taxon>
        <taxon>Microbacterium</taxon>
    </lineage>
</organism>
<keyword evidence="3" id="KW-0378">Hydrolase</keyword>
<accession>A0ABS7HR06</accession>
<dbReference type="GO" id="GO:0016787">
    <property type="term" value="F:hydrolase activity"/>
    <property type="evidence" value="ECO:0007669"/>
    <property type="project" value="UniProtKB-KW"/>
</dbReference>
<dbReference type="Proteomes" id="UP001196843">
    <property type="component" value="Unassembled WGS sequence"/>
</dbReference>